<evidence type="ECO:0000313" key="3">
    <source>
        <dbReference type="Proteomes" id="UP000193144"/>
    </source>
</evidence>
<dbReference type="Proteomes" id="UP000193144">
    <property type="component" value="Unassembled WGS sequence"/>
</dbReference>
<dbReference type="OrthoDB" id="3801250at2759"/>
<name>A0A1Y2A6P0_9PLEO</name>
<protein>
    <submittedName>
        <fullName evidence="2">Uncharacterized protein</fullName>
    </submittedName>
</protein>
<evidence type="ECO:0000313" key="2">
    <source>
        <dbReference type="EMBL" id="ORY18202.1"/>
    </source>
</evidence>
<proteinExistence type="predicted"/>
<reference evidence="2 3" key="1">
    <citation type="submission" date="2016-07" db="EMBL/GenBank/DDBJ databases">
        <title>Pervasive Adenine N6-methylation of Active Genes in Fungi.</title>
        <authorList>
            <consortium name="DOE Joint Genome Institute"/>
            <person name="Mondo S.J."/>
            <person name="Dannebaum R.O."/>
            <person name="Kuo R.C."/>
            <person name="Labutti K."/>
            <person name="Haridas S."/>
            <person name="Kuo A."/>
            <person name="Salamov A."/>
            <person name="Ahrendt S.R."/>
            <person name="Lipzen A."/>
            <person name="Sullivan W."/>
            <person name="Andreopoulos W.B."/>
            <person name="Clum A."/>
            <person name="Lindquist E."/>
            <person name="Daum C."/>
            <person name="Ramamoorthy G.K."/>
            <person name="Gryganskyi A."/>
            <person name="Culley D."/>
            <person name="Magnuson J.K."/>
            <person name="James T.Y."/>
            <person name="O'Malley M.A."/>
            <person name="Stajich J.E."/>
            <person name="Spatafora J.W."/>
            <person name="Visel A."/>
            <person name="Grigoriev I.V."/>
        </authorList>
    </citation>
    <scope>NUCLEOTIDE SEQUENCE [LARGE SCALE GENOMIC DNA]</scope>
    <source>
        <strain evidence="2 3">CBS 115471</strain>
    </source>
</reference>
<keyword evidence="3" id="KW-1185">Reference proteome</keyword>
<gene>
    <name evidence="2" type="ORF">BCR34DRAFT_596433</name>
</gene>
<dbReference type="AlphaFoldDB" id="A0A1Y2A6P0"/>
<feature type="compositionally biased region" description="Polar residues" evidence="1">
    <location>
        <begin position="496"/>
        <end position="505"/>
    </location>
</feature>
<comment type="caution">
    <text evidence="2">The sequence shown here is derived from an EMBL/GenBank/DDBJ whole genome shotgun (WGS) entry which is preliminary data.</text>
</comment>
<accession>A0A1Y2A6P0</accession>
<dbReference type="STRING" id="1231657.A0A1Y2A6P0"/>
<feature type="region of interest" description="Disordered" evidence="1">
    <location>
        <begin position="496"/>
        <end position="551"/>
    </location>
</feature>
<feature type="compositionally biased region" description="Polar residues" evidence="1">
    <location>
        <begin position="528"/>
        <end position="537"/>
    </location>
</feature>
<dbReference type="EMBL" id="MCFA01000008">
    <property type="protein sequence ID" value="ORY18202.1"/>
    <property type="molecule type" value="Genomic_DNA"/>
</dbReference>
<sequence>MSASCRQELRNDCCTPAPESQIIVGQALTAESVPQPMEDIDNGLAMKQEELRDAREAALAARYSMQIQRAELSGIRQQAGTMEAIFMAKLDSFLRNLGLEFPVELKQGHDEVRASRESLGSVEATYTEAEENYNLLEWRFTQKESNFYMKARANSSSTNGVYEDQHLLQETEDATRFADGPDEPHDGQMPEGNSFIPIFDDYSPSPSASVASGGAITWKRRSLPLDTRSHVDDHGYERTSITFQQSPGPSVPQSSAATSYTEEDTVHAQQLSLETRKEIDNWILRTVQCSYRERKLLKDIFSCTEMPYEAWWRLAMHYWSLDHLQPIYREAILPPSSEKSSICTYSAVPIPVVDLPRSEAMRRQDFSTSGNMNAEAELQSETSHCLNNSAAEGQFIEIHDTVISTSEMSKPLMSATKLHSEHSNSGGSTVHSGGKPKVSAKSQETTDVMQMPAHSRCSTISPLPVLSVGEYQTSSSQQVSEIISDKPVQKMSEEASLQKQQNGSEPTLPIRSKSDPGNIDTVVEDQRQNGGLLNTTFPKRRRSPRSLSDNLDANEGKRFRCFFKGVLRG</sequence>
<evidence type="ECO:0000256" key="1">
    <source>
        <dbReference type="SAM" id="MobiDB-lite"/>
    </source>
</evidence>
<feature type="region of interest" description="Disordered" evidence="1">
    <location>
        <begin position="412"/>
        <end position="444"/>
    </location>
</feature>
<organism evidence="2 3">
    <name type="scientific">Clohesyomyces aquaticus</name>
    <dbReference type="NCBI Taxonomy" id="1231657"/>
    <lineage>
        <taxon>Eukaryota</taxon>
        <taxon>Fungi</taxon>
        <taxon>Dikarya</taxon>
        <taxon>Ascomycota</taxon>
        <taxon>Pezizomycotina</taxon>
        <taxon>Dothideomycetes</taxon>
        <taxon>Pleosporomycetidae</taxon>
        <taxon>Pleosporales</taxon>
        <taxon>Lindgomycetaceae</taxon>
        <taxon>Clohesyomyces</taxon>
    </lineage>
</organism>